<sequence>HVFTQGETSMKAEWDADKAERMQADNAAILSRVKNNERVAEQQHIDNANITKVHDEELSTVRTALARSERLRIGTALCGGSAGVTQTAGAGSGAATDPGSRVLSTEMDGSVKSLIFEMEEVAATGRSAQAFIRANGMAP</sequence>
<protein>
    <recommendedName>
        <fullName evidence="3">Phage major capsid protein</fullName>
    </recommendedName>
</protein>
<dbReference type="Proteomes" id="UP001595530">
    <property type="component" value="Unassembled WGS sequence"/>
</dbReference>
<accession>A0ABV7F946</accession>
<name>A0ABV7F946_9BURK</name>
<evidence type="ECO:0000313" key="2">
    <source>
        <dbReference type="Proteomes" id="UP001595530"/>
    </source>
</evidence>
<feature type="non-terminal residue" evidence="1">
    <location>
        <position position="1"/>
    </location>
</feature>
<proteinExistence type="predicted"/>
<organism evidence="1 2">
    <name type="scientific">Undibacterium arcticum</name>
    <dbReference type="NCBI Taxonomy" id="1762892"/>
    <lineage>
        <taxon>Bacteria</taxon>
        <taxon>Pseudomonadati</taxon>
        <taxon>Pseudomonadota</taxon>
        <taxon>Betaproteobacteria</taxon>
        <taxon>Burkholderiales</taxon>
        <taxon>Oxalobacteraceae</taxon>
        <taxon>Undibacterium</taxon>
    </lineage>
</organism>
<comment type="caution">
    <text evidence="1">The sequence shown here is derived from an EMBL/GenBank/DDBJ whole genome shotgun (WGS) entry which is preliminary data.</text>
</comment>
<evidence type="ECO:0000313" key="1">
    <source>
        <dbReference type="EMBL" id="MFC3110729.1"/>
    </source>
</evidence>
<reference evidence="2" key="1">
    <citation type="journal article" date="2019" name="Int. J. Syst. Evol. Microbiol.">
        <title>The Global Catalogue of Microorganisms (GCM) 10K type strain sequencing project: providing services to taxonomists for standard genome sequencing and annotation.</title>
        <authorList>
            <consortium name="The Broad Institute Genomics Platform"/>
            <consortium name="The Broad Institute Genome Sequencing Center for Infectious Disease"/>
            <person name="Wu L."/>
            <person name="Ma J."/>
        </authorList>
    </citation>
    <scope>NUCLEOTIDE SEQUENCE [LARGE SCALE GENOMIC DNA]</scope>
    <source>
        <strain evidence="2">KCTC 42986</strain>
    </source>
</reference>
<gene>
    <name evidence="1" type="ORF">ACFOFO_22720</name>
</gene>
<keyword evidence="2" id="KW-1185">Reference proteome</keyword>
<dbReference type="EMBL" id="JBHRTP010000087">
    <property type="protein sequence ID" value="MFC3110729.1"/>
    <property type="molecule type" value="Genomic_DNA"/>
</dbReference>
<evidence type="ECO:0008006" key="3">
    <source>
        <dbReference type="Google" id="ProtNLM"/>
    </source>
</evidence>
<dbReference type="RefSeq" id="WP_390332951.1">
    <property type="nucleotide sequence ID" value="NZ_JBHRTP010000087.1"/>
</dbReference>